<feature type="domain" description="N-acetyltransferase" evidence="3">
    <location>
        <begin position="3"/>
        <end position="152"/>
    </location>
</feature>
<evidence type="ECO:0000313" key="4">
    <source>
        <dbReference type="EMBL" id="SQD78114.1"/>
    </source>
</evidence>
<dbReference type="Proteomes" id="UP000250163">
    <property type="component" value="Chromosome MORIYA"/>
</dbReference>
<dbReference type="InterPro" id="IPR016181">
    <property type="entry name" value="Acyl_CoA_acyltransferase"/>
</dbReference>
<dbReference type="PANTHER" id="PTHR43877">
    <property type="entry name" value="AMINOALKYLPHOSPHONATE N-ACETYLTRANSFERASE-RELATED-RELATED"/>
    <property type="match status" value="1"/>
</dbReference>
<dbReference type="EMBL" id="LS483250">
    <property type="protein sequence ID" value="SQD78114.1"/>
    <property type="molecule type" value="Genomic_DNA"/>
</dbReference>
<sequence length="154" mass="17179">MEIRIDDLKGKEVALLLQEHHQDMLDHTPVESVHALDLTGLQAPDVTFWSAWIEGDLAGCGAIKIITTGHAELKSMRTARTHLRQGVARKLLTHILAEAEQQGITKVSLETGTPDSFIPAQKLYRDFGFNECGPFADYREDPYSLYMTKTLITG</sequence>
<gene>
    <name evidence="4" type="primary">ysnE</name>
    <name evidence="4" type="ORF">MORIYA_1636</name>
</gene>
<dbReference type="CDD" id="cd04301">
    <property type="entry name" value="NAT_SF"/>
    <property type="match status" value="1"/>
</dbReference>
<protein>
    <submittedName>
        <fullName evidence="4">Uncharacterized N-acetyltransferase YsnE</fullName>
        <ecNumber evidence="4">2.3.1.-</ecNumber>
    </submittedName>
</protein>
<dbReference type="Pfam" id="PF00583">
    <property type="entry name" value="Acetyltransf_1"/>
    <property type="match status" value="1"/>
</dbReference>
<dbReference type="GO" id="GO:0016747">
    <property type="term" value="F:acyltransferase activity, transferring groups other than amino-acyl groups"/>
    <property type="evidence" value="ECO:0007669"/>
    <property type="project" value="InterPro"/>
</dbReference>
<evidence type="ECO:0000259" key="3">
    <source>
        <dbReference type="PROSITE" id="PS51186"/>
    </source>
</evidence>
<dbReference type="InterPro" id="IPR000182">
    <property type="entry name" value="GNAT_dom"/>
</dbReference>
<keyword evidence="2 4" id="KW-0012">Acyltransferase</keyword>
<dbReference type="OrthoDB" id="9803233at2"/>
<dbReference type="KEGG" id="mya:MORIYA_1636"/>
<keyword evidence="5" id="KW-1185">Reference proteome</keyword>
<dbReference type="SUPFAM" id="SSF55729">
    <property type="entry name" value="Acyl-CoA N-acyltransferases (Nat)"/>
    <property type="match status" value="1"/>
</dbReference>
<keyword evidence="1 4" id="KW-0808">Transferase</keyword>
<dbReference type="InterPro" id="IPR050832">
    <property type="entry name" value="Bact_Acetyltransf"/>
</dbReference>
<dbReference type="PANTHER" id="PTHR43877:SF5">
    <property type="entry name" value="BLL8307 PROTEIN"/>
    <property type="match status" value="1"/>
</dbReference>
<name>A0A330LM67_9GAMM</name>
<dbReference type="RefSeq" id="WP_112714071.1">
    <property type="nucleotide sequence ID" value="NZ_LS483250.1"/>
</dbReference>
<accession>A0A330LM67</accession>
<evidence type="ECO:0000256" key="2">
    <source>
        <dbReference type="ARBA" id="ARBA00023315"/>
    </source>
</evidence>
<organism evidence="4 5">
    <name type="scientific">Moritella yayanosii</name>
    <dbReference type="NCBI Taxonomy" id="69539"/>
    <lineage>
        <taxon>Bacteria</taxon>
        <taxon>Pseudomonadati</taxon>
        <taxon>Pseudomonadota</taxon>
        <taxon>Gammaproteobacteria</taxon>
        <taxon>Alteromonadales</taxon>
        <taxon>Moritellaceae</taxon>
        <taxon>Moritella</taxon>
    </lineage>
</organism>
<proteinExistence type="predicted"/>
<dbReference type="Gene3D" id="3.40.630.30">
    <property type="match status" value="1"/>
</dbReference>
<dbReference type="EC" id="2.3.1.-" evidence="4"/>
<dbReference type="PROSITE" id="PS51186">
    <property type="entry name" value="GNAT"/>
    <property type="match status" value="1"/>
</dbReference>
<reference evidence="5" key="1">
    <citation type="submission" date="2018-05" db="EMBL/GenBank/DDBJ databases">
        <authorList>
            <person name="Cea G.-C."/>
            <person name="William W."/>
        </authorList>
    </citation>
    <scope>NUCLEOTIDE SEQUENCE [LARGE SCALE GENOMIC DNA]</scope>
    <source>
        <strain evidence="5">DB21MT 5</strain>
    </source>
</reference>
<dbReference type="AlphaFoldDB" id="A0A330LM67"/>
<evidence type="ECO:0000313" key="5">
    <source>
        <dbReference type="Proteomes" id="UP000250163"/>
    </source>
</evidence>
<evidence type="ECO:0000256" key="1">
    <source>
        <dbReference type="ARBA" id="ARBA00022679"/>
    </source>
</evidence>